<sequence length="127" mass="13792">MAAPNLRNVVWFAATSTMIVVLLAGLQSADAELTKAAVNLRDCDPDGNGYYPPPSPSTCPSVLTVIPKGGTVYPICIYQGSDVKGDNWWVYVQYGIYQSTRKYGFVADYYVDCGGVVCGYRLCSNPM</sequence>
<keyword evidence="3" id="KW-1185">Reference proteome</keyword>
<feature type="chain" id="PRO_5035777263" evidence="1">
    <location>
        <begin position="32"/>
        <end position="127"/>
    </location>
</feature>
<reference evidence="2" key="1">
    <citation type="submission" date="2020-06" db="EMBL/GenBank/DDBJ databases">
        <title>WGS assembly of Ceratodon purpureus strain R40.</title>
        <authorList>
            <person name="Carey S.B."/>
            <person name="Jenkins J."/>
            <person name="Shu S."/>
            <person name="Lovell J.T."/>
            <person name="Sreedasyam A."/>
            <person name="Maumus F."/>
            <person name="Tiley G.P."/>
            <person name="Fernandez-Pozo N."/>
            <person name="Barry K."/>
            <person name="Chen C."/>
            <person name="Wang M."/>
            <person name="Lipzen A."/>
            <person name="Daum C."/>
            <person name="Saski C.A."/>
            <person name="Payton A.C."/>
            <person name="Mcbreen J.C."/>
            <person name="Conrad R.E."/>
            <person name="Kollar L.M."/>
            <person name="Olsson S."/>
            <person name="Huttunen S."/>
            <person name="Landis J.B."/>
            <person name="Wickett N.J."/>
            <person name="Johnson M.G."/>
            <person name="Rensing S.A."/>
            <person name="Grimwood J."/>
            <person name="Schmutz J."/>
            <person name="Mcdaniel S.F."/>
        </authorList>
    </citation>
    <scope>NUCLEOTIDE SEQUENCE</scope>
    <source>
        <strain evidence="2">R40</strain>
    </source>
</reference>
<accession>A0A8T0GS31</accession>
<evidence type="ECO:0000313" key="2">
    <source>
        <dbReference type="EMBL" id="KAG0561790.1"/>
    </source>
</evidence>
<evidence type="ECO:0000313" key="3">
    <source>
        <dbReference type="Proteomes" id="UP000822688"/>
    </source>
</evidence>
<proteinExistence type="predicted"/>
<keyword evidence="1" id="KW-0732">Signal</keyword>
<evidence type="ECO:0000256" key="1">
    <source>
        <dbReference type="SAM" id="SignalP"/>
    </source>
</evidence>
<dbReference type="AlphaFoldDB" id="A0A8T0GS31"/>
<dbReference type="Proteomes" id="UP000822688">
    <property type="component" value="Chromosome 9"/>
</dbReference>
<dbReference type="EMBL" id="CM026430">
    <property type="protein sequence ID" value="KAG0561790.1"/>
    <property type="molecule type" value="Genomic_DNA"/>
</dbReference>
<comment type="caution">
    <text evidence="2">The sequence shown here is derived from an EMBL/GenBank/DDBJ whole genome shotgun (WGS) entry which is preliminary data.</text>
</comment>
<name>A0A8T0GS31_CERPU</name>
<feature type="signal peptide" evidence="1">
    <location>
        <begin position="1"/>
        <end position="31"/>
    </location>
</feature>
<protein>
    <submittedName>
        <fullName evidence="2">Uncharacterized protein</fullName>
    </submittedName>
</protein>
<organism evidence="2 3">
    <name type="scientific">Ceratodon purpureus</name>
    <name type="common">Fire moss</name>
    <name type="synonym">Dicranum purpureum</name>
    <dbReference type="NCBI Taxonomy" id="3225"/>
    <lineage>
        <taxon>Eukaryota</taxon>
        <taxon>Viridiplantae</taxon>
        <taxon>Streptophyta</taxon>
        <taxon>Embryophyta</taxon>
        <taxon>Bryophyta</taxon>
        <taxon>Bryophytina</taxon>
        <taxon>Bryopsida</taxon>
        <taxon>Dicranidae</taxon>
        <taxon>Pseudoditrichales</taxon>
        <taxon>Ditrichaceae</taxon>
        <taxon>Ceratodon</taxon>
    </lineage>
</organism>
<gene>
    <name evidence="2" type="ORF">KC19_9G092000</name>
</gene>